<dbReference type="RefSeq" id="WP_218285406.1">
    <property type="nucleotide sequence ID" value="NZ_CP076448.1"/>
</dbReference>
<keyword evidence="2" id="KW-1185">Reference proteome</keyword>
<dbReference type="KEGG" id="elio:KO353_14035"/>
<protein>
    <submittedName>
        <fullName evidence="1">Creatininase family protein</fullName>
    </submittedName>
</protein>
<dbReference type="GO" id="GO:0009231">
    <property type="term" value="P:riboflavin biosynthetic process"/>
    <property type="evidence" value="ECO:0007669"/>
    <property type="project" value="TreeGrafter"/>
</dbReference>
<reference evidence="1" key="1">
    <citation type="submission" date="2021-06" db="EMBL/GenBank/DDBJ databases">
        <title>Elioraea tepida, sp. nov., a moderately thermophilic aerobic anoxygenic phototrophic bacterium isolated from an alkaline siliceous hot spring mat community in Yellowstone National Park, WY, USA.</title>
        <authorList>
            <person name="Saini M.K."/>
            <person name="Yoshida S."/>
            <person name="Sebastian A."/>
            <person name="Hirose S."/>
            <person name="Hara E."/>
            <person name="Tamaki H."/>
            <person name="Soulier N.T."/>
            <person name="Albert I."/>
            <person name="Hanada S."/>
            <person name="Bryant D.A."/>
            <person name="Tank M."/>
        </authorList>
    </citation>
    <scope>NUCLEOTIDE SEQUENCE</scope>
    <source>
        <strain evidence="1">MS-P2</strain>
    </source>
</reference>
<dbReference type="EMBL" id="CP076448">
    <property type="protein sequence ID" value="QXM24349.1"/>
    <property type="molecule type" value="Genomic_DNA"/>
</dbReference>
<gene>
    <name evidence="1" type="ORF">KO353_14035</name>
</gene>
<name>A0A975U2B4_9PROT</name>
<proteinExistence type="predicted"/>
<accession>A0A975U2B4</accession>
<dbReference type="GO" id="GO:0016811">
    <property type="term" value="F:hydrolase activity, acting on carbon-nitrogen (but not peptide) bonds, in linear amides"/>
    <property type="evidence" value="ECO:0007669"/>
    <property type="project" value="TreeGrafter"/>
</dbReference>
<dbReference type="PANTHER" id="PTHR35005">
    <property type="entry name" value="3-DEHYDRO-SCYLLO-INOSOSE HYDROLASE"/>
    <property type="match status" value="1"/>
</dbReference>
<evidence type="ECO:0000313" key="1">
    <source>
        <dbReference type="EMBL" id="QXM24349.1"/>
    </source>
</evidence>
<sequence length="275" mass="29525">MEPVEWAHLTAPELKEKAEAGALVVLPMASLEQHGPHLPTIVDTRLATEVSVRAARILARSEPVVVLPCQWMGLSEHHFPFGGTISLDYATFHNVLRSICRSLRADGFRRLFIVNGHGGNTDPLAVSTRELAHEFGMAVVGGTYWLIAAEEIGALLATQRNVQHACEAETSMMLAVEPSLVRRGQIEAAARGVIAPNEVAGTGQGDRPGIQRFRSFAERAPGTGVRGDPRAATAEKGEALVEAIARKLAEVMANPALWTVPDAVWDSERAFGSTG</sequence>
<dbReference type="PANTHER" id="PTHR35005:SF1">
    <property type="entry name" value="2-AMINO-5-FORMYLAMINO-6-RIBOSYLAMINOPYRIMIDIN-4(3H)-ONE 5'-MONOPHOSPHATE DEFORMYLASE"/>
    <property type="match status" value="1"/>
</dbReference>
<dbReference type="InterPro" id="IPR003785">
    <property type="entry name" value="Creatininase/forma_Hydrolase"/>
</dbReference>
<dbReference type="Pfam" id="PF02633">
    <property type="entry name" value="Creatininase"/>
    <property type="match status" value="1"/>
</dbReference>
<organism evidence="1 2">
    <name type="scientific">Elioraea tepida</name>
    <dbReference type="NCBI Taxonomy" id="2843330"/>
    <lineage>
        <taxon>Bacteria</taxon>
        <taxon>Pseudomonadati</taxon>
        <taxon>Pseudomonadota</taxon>
        <taxon>Alphaproteobacteria</taxon>
        <taxon>Acetobacterales</taxon>
        <taxon>Elioraeaceae</taxon>
        <taxon>Elioraea</taxon>
    </lineage>
</organism>
<evidence type="ECO:0000313" key="2">
    <source>
        <dbReference type="Proteomes" id="UP000694001"/>
    </source>
</evidence>
<dbReference type="Proteomes" id="UP000694001">
    <property type="component" value="Chromosome"/>
</dbReference>
<dbReference type="AlphaFoldDB" id="A0A975U2B4"/>